<keyword evidence="1" id="KW-1133">Transmembrane helix</keyword>
<feature type="transmembrane region" description="Helical" evidence="1">
    <location>
        <begin position="13"/>
        <end position="36"/>
    </location>
</feature>
<dbReference type="GO" id="GO:0005615">
    <property type="term" value="C:extracellular space"/>
    <property type="evidence" value="ECO:0007669"/>
    <property type="project" value="TreeGrafter"/>
</dbReference>
<dbReference type="InterPro" id="IPR004245">
    <property type="entry name" value="DUF229"/>
</dbReference>
<dbReference type="SUPFAM" id="SSF53649">
    <property type="entry name" value="Alkaline phosphatase-like"/>
    <property type="match status" value="1"/>
</dbReference>
<evidence type="ECO:0000313" key="3">
    <source>
        <dbReference type="Proteomes" id="UP000502823"/>
    </source>
</evidence>
<gene>
    <name evidence="2" type="ORF">Cfor_11125</name>
</gene>
<evidence type="ECO:0000256" key="1">
    <source>
        <dbReference type="SAM" id="Phobius"/>
    </source>
</evidence>
<protein>
    <submittedName>
        <fullName evidence="2">Uncharacterized protein</fullName>
    </submittedName>
</protein>
<name>A0A6L2Q703_COPFO</name>
<dbReference type="PANTHER" id="PTHR10974:SF9">
    <property type="entry name" value="DUF229 DOMAIN CONTAINING PROTEIN-RELATED"/>
    <property type="match status" value="1"/>
</dbReference>
<dbReference type="AlphaFoldDB" id="A0A6L2Q703"/>
<sequence>MVVIPRGCQGRKVFFRGVGVVLLMSLIALYISSLVLKDAATINLRPHLPIICEDGFGSAFENCSYLVSSPKCQIPNLDPFDKSIRKFVTPGKPIVCSTKPLLTYVTTVPAGEQKYLLKINATAMADYGVEPERFNCCYSVINRINVPAGKKHNGNADNLYSVSGCSNFTTEVGLNSEEEFVLVRCLQATGSGTQKEVYKNTHAVVPIKPDVELKLNKTSSERRSMEEKRLSVLVLGFDSVSRLNLLRTMPKTVNYLRRKGWLEMFGYNKVGDNTLPNLAALLTGLRLDQLSKQCWMSRDTSFDNCPFIWREYSNLGYVTAYAEDEPTLSTFNYHKAGFVNPPTDYYIRPFLLASKEKLPVKKRYGLQVCLGPTPTSEHIFQYTLDFATVFKNTPYFMMSWMNNFSHNNNAIPAPMDDRVVTFFHQLKETGAFNTTFIIFLSDHGMRWGKIRNSAIGWYEERLPFIYVWVPEWFRQKHPDTYNALKTNRDRLTSPFDMHLTLREIVRLSRNDSTSGIVDESPACPKCVSLSSEVSDDRACEDAGITADWCTCNEYRSVSIKGKEPEAIALHALSEINAKLKKAGKVAMSCAELTLKQVIELKQQVLRDAHEYFVVIFETLPGGARFEATVLRSKRTYQLKGDISRINTYGNQSGCVDDSVLKLYCYCI</sequence>
<dbReference type="Pfam" id="PF02995">
    <property type="entry name" value="DUF229"/>
    <property type="match status" value="1"/>
</dbReference>
<keyword evidence="1" id="KW-0472">Membrane</keyword>
<dbReference type="CDD" id="cd16021">
    <property type="entry name" value="ALP_like"/>
    <property type="match status" value="1"/>
</dbReference>
<dbReference type="FunFam" id="3.40.720.10:FF:000017">
    <property type="entry name" value="Predicted protein"/>
    <property type="match status" value="1"/>
</dbReference>
<dbReference type="Proteomes" id="UP000502823">
    <property type="component" value="Unassembled WGS sequence"/>
</dbReference>
<dbReference type="FunCoup" id="A0A6L2Q703">
    <property type="interactions" value="3"/>
</dbReference>
<keyword evidence="3" id="KW-1185">Reference proteome</keyword>
<keyword evidence="1" id="KW-0812">Transmembrane</keyword>
<dbReference type="InterPro" id="IPR017850">
    <property type="entry name" value="Alkaline_phosphatase_core_sf"/>
</dbReference>
<accession>A0A6L2Q703</accession>
<proteinExistence type="predicted"/>
<reference evidence="3" key="1">
    <citation type="submission" date="2020-01" db="EMBL/GenBank/DDBJ databases">
        <title>Draft genome sequence of the Termite Coptotermes fromosanus.</title>
        <authorList>
            <person name="Itakura S."/>
            <person name="Yosikawa Y."/>
            <person name="Umezawa K."/>
        </authorList>
    </citation>
    <scope>NUCLEOTIDE SEQUENCE [LARGE SCALE GENOMIC DNA]</scope>
</reference>
<dbReference type="PANTHER" id="PTHR10974">
    <property type="entry name" value="FI08016P-RELATED"/>
    <property type="match status" value="1"/>
</dbReference>
<dbReference type="EMBL" id="BLKM01000989">
    <property type="protein sequence ID" value="GFG39720.1"/>
    <property type="molecule type" value="Genomic_DNA"/>
</dbReference>
<dbReference type="InParanoid" id="A0A6L2Q703"/>
<dbReference type="Gene3D" id="3.40.720.10">
    <property type="entry name" value="Alkaline Phosphatase, subunit A"/>
    <property type="match status" value="1"/>
</dbReference>
<comment type="caution">
    <text evidence="2">The sequence shown here is derived from an EMBL/GenBank/DDBJ whole genome shotgun (WGS) entry which is preliminary data.</text>
</comment>
<organism evidence="2 3">
    <name type="scientific">Coptotermes formosanus</name>
    <name type="common">Formosan subterranean termite</name>
    <dbReference type="NCBI Taxonomy" id="36987"/>
    <lineage>
        <taxon>Eukaryota</taxon>
        <taxon>Metazoa</taxon>
        <taxon>Ecdysozoa</taxon>
        <taxon>Arthropoda</taxon>
        <taxon>Hexapoda</taxon>
        <taxon>Insecta</taxon>
        <taxon>Pterygota</taxon>
        <taxon>Neoptera</taxon>
        <taxon>Polyneoptera</taxon>
        <taxon>Dictyoptera</taxon>
        <taxon>Blattodea</taxon>
        <taxon>Blattoidea</taxon>
        <taxon>Termitoidae</taxon>
        <taxon>Rhinotermitidae</taxon>
        <taxon>Coptotermes</taxon>
    </lineage>
</organism>
<dbReference type="OrthoDB" id="413313at2759"/>
<evidence type="ECO:0000313" key="2">
    <source>
        <dbReference type="EMBL" id="GFG39720.1"/>
    </source>
</evidence>